<keyword evidence="2" id="KW-0732">Signal</keyword>
<dbReference type="Proteomes" id="UP001172778">
    <property type="component" value="Unassembled WGS sequence"/>
</dbReference>
<dbReference type="EMBL" id="JARRAF010000006">
    <property type="protein sequence ID" value="MDK2123843.1"/>
    <property type="molecule type" value="Genomic_DNA"/>
</dbReference>
<feature type="signal peptide" evidence="2">
    <location>
        <begin position="1"/>
        <end position="23"/>
    </location>
</feature>
<dbReference type="PROSITE" id="PS50005">
    <property type="entry name" value="TPR"/>
    <property type="match status" value="1"/>
</dbReference>
<protein>
    <submittedName>
        <fullName evidence="3">Tetratricopeptide repeat protein</fullName>
    </submittedName>
</protein>
<dbReference type="SMART" id="SM00028">
    <property type="entry name" value="TPR"/>
    <property type="match status" value="3"/>
</dbReference>
<dbReference type="InterPro" id="IPR019734">
    <property type="entry name" value="TPR_rpt"/>
</dbReference>
<dbReference type="InterPro" id="IPR011990">
    <property type="entry name" value="TPR-like_helical_dom_sf"/>
</dbReference>
<gene>
    <name evidence="3" type="ORF">PZA18_07250</name>
</gene>
<organism evidence="3 4">
    <name type="scientific">Parachitinimonas caeni</name>
    <dbReference type="NCBI Taxonomy" id="3031301"/>
    <lineage>
        <taxon>Bacteria</taxon>
        <taxon>Pseudomonadati</taxon>
        <taxon>Pseudomonadota</taxon>
        <taxon>Betaproteobacteria</taxon>
        <taxon>Neisseriales</taxon>
        <taxon>Chitinibacteraceae</taxon>
        <taxon>Parachitinimonas</taxon>
    </lineage>
</organism>
<comment type="caution">
    <text evidence="3">The sequence shown here is derived from an EMBL/GenBank/DDBJ whole genome shotgun (WGS) entry which is preliminary data.</text>
</comment>
<proteinExistence type="predicted"/>
<evidence type="ECO:0000313" key="3">
    <source>
        <dbReference type="EMBL" id="MDK2123843.1"/>
    </source>
</evidence>
<sequence length="314" mass="34455">MKRTGQLLALLLAASLGSAGALAAPMSAGELAEFLIWNIDEPKPAEQRFREALKAHADPSAEAAQINTQLARSLGLQMRFDEGHALLDKIEPRLAGLPPVVKVRYLLERGRLFNSNKAADKALPLFVQAWELAVASKLPYLAVDSAHMAGIAAQGDAAVEWNSMAIAYAEASPDPAAKRWLASLYNNQGYAFESRKQYDKALELYQKALAERQKQAKPGAIRIAKWMIAHVQRLTGKLDPALATQKALEDEMTAAKDVDGYVYEELAELYLAKGDKAQARRYFGLAYAELSKDAFLVRDEATRLARIKQLSEGS</sequence>
<evidence type="ECO:0000313" key="4">
    <source>
        <dbReference type="Proteomes" id="UP001172778"/>
    </source>
</evidence>
<keyword evidence="4" id="KW-1185">Reference proteome</keyword>
<evidence type="ECO:0000256" key="2">
    <source>
        <dbReference type="SAM" id="SignalP"/>
    </source>
</evidence>
<feature type="chain" id="PRO_5046272549" evidence="2">
    <location>
        <begin position="24"/>
        <end position="314"/>
    </location>
</feature>
<evidence type="ECO:0000256" key="1">
    <source>
        <dbReference type="PROSITE-ProRule" id="PRU00339"/>
    </source>
</evidence>
<dbReference type="Gene3D" id="1.25.40.10">
    <property type="entry name" value="Tetratricopeptide repeat domain"/>
    <property type="match status" value="1"/>
</dbReference>
<dbReference type="RefSeq" id="WP_284100147.1">
    <property type="nucleotide sequence ID" value="NZ_JARRAF010000006.1"/>
</dbReference>
<feature type="repeat" description="TPR" evidence="1">
    <location>
        <begin position="182"/>
        <end position="215"/>
    </location>
</feature>
<name>A0ABT7DUU4_9NEIS</name>
<dbReference type="SUPFAM" id="SSF48452">
    <property type="entry name" value="TPR-like"/>
    <property type="match status" value="1"/>
</dbReference>
<keyword evidence="1" id="KW-0802">TPR repeat</keyword>
<accession>A0ABT7DUU4</accession>
<reference evidence="3" key="1">
    <citation type="submission" date="2023-03" db="EMBL/GenBank/DDBJ databases">
        <title>Chitinimonas shenzhenensis gen. nov., sp. nov., a novel member of family Burkholderiaceae isolated from activated sludge collected in Shen Zhen, China.</title>
        <authorList>
            <person name="Wang X."/>
        </authorList>
    </citation>
    <scope>NUCLEOTIDE SEQUENCE</scope>
    <source>
        <strain evidence="3">DQS-5</strain>
    </source>
</reference>